<evidence type="ECO:0000256" key="7">
    <source>
        <dbReference type="SAM" id="Coils"/>
    </source>
</evidence>
<dbReference type="NCBIfam" id="TIGR00229">
    <property type="entry name" value="sensory_box"/>
    <property type="match status" value="1"/>
</dbReference>
<evidence type="ECO:0000256" key="3">
    <source>
        <dbReference type="ARBA" id="ARBA00022679"/>
    </source>
</evidence>
<dbReference type="CDD" id="cd00082">
    <property type="entry name" value="HisKA"/>
    <property type="match status" value="1"/>
</dbReference>
<keyword evidence="4" id="KW-0418">Kinase</keyword>
<evidence type="ECO:0000256" key="8">
    <source>
        <dbReference type="SAM" id="MobiDB-lite"/>
    </source>
</evidence>
<dbReference type="InterPro" id="IPR013656">
    <property type="entry name" value="PAS_4"/>
</dbReference>
<evidence type="ECO:0000256" key="6">
    <source>
        <dbReference type="PROSITE-ProRule" id="PRU00169"/>
    </source>
</evidence>
<organism evidence="12 13">
    <name type="scientific">Halosimplex litoreum</name>
    <dbReference type="NCBI Taxonomy" id="1198301"/>
    <lineage>
        <taxon>Archaea</taxon>
        <taxon>Methanobacteriati</taxon>
        <taxon>Methanobacteriota</taxon>
        <taxon>Stenosarchaea group</taxon>
        <taxon>Halobacteria</taxon>
        <taxon>Halobacteriales</taxon>
        <taxon>Haloarculaceae</taxon>
        <taxon>Halosimplex</taxon>
    </lineage>
</organism>
<dbReference type="Pfam" id="PF02518">
    <property type="entry name" value="HATPase_c"/>
    <property type="match status" value="1"/>
</dbReference>
<dbReference type="GO" id="GO:0000155">
    <property type="term" value="F:phosphorelay sensor kinase activity"/>
    <property type="evidence" value="ECO:0007669"/>
    <property type="project" value="InterPro"/>
</dbReference>
<comment type="catalytic activity">
    <reaction evidence="1">
        <text>ATP + protein L-histidine = ADP + protein N-phospho-L-histidine.</text>
        <dbReference type="EC" id="2.7.13.3"/>
    </reaction>
</comment>
<feature type="region of interest" description="Disordered" evidence="8">
    <location>
        <begin position="553"/>
        <end position="610"/>
    </location>
</feature>
<dbReference type="InterPro" id="IPR035965">
    <property type="entry name" value="PAS-like_dom_sf"/>
</dbReference>
<dbReference type="KEGG" id="hlt:I7X12_00350"/>
<dbReference type="CDD" id="cd00156">
    <property type="entry name" value="REC"/>
    <property type="match status" value="1"/>
</dbReference>
<evidence type="ECO:0000256" key="5">
    <source>
        <dbReference type="ARBA" id="ARBA00023012"/>
    </source>
</evidence>
<dbReference type="SMART" id="SM00065">
    <property type="entry name" value="GAF"/>
    <property type="match status" value="1"/>
</dbReference>
<dbReference type="InterPro" id="IPR003018">
    <property type="entry name" value="GAF"/>
</dbReference>
<dbReference type="PROSITE" id="PS50109">
    <property type="entry name" value="HIS_KIN"/>
    <property type="match status" value="1"/>
</dbReference>
<gene>
    <name evidence="12" type="ORF">I7X12_00350</name>
</gene>
<keyword evidence="3" id="KW-0808">Transferase</keyword>
<evidence type="ECO:0000259" key="11">
    <source>
        <dbReference type="PROSITE" id="PS50112"/>
    </source>
</evidence>
<evidence type="ECO:0000259" key="10">
    <source>
        <dbReference type="PROSITE" id="PS50110"/>
    </source>
</evidence>
<evidence type="ECO:0000313" key="13">
    <source>
        <dbReference type="Proteomes" id="UP000595001"/>
    </source>
</evidence>
<dbReference type="Pfam" id="PF00512">
    <property type="entry name" value="HisKA"/>
    <property type="match status" value="1"/>
</dbReference>
<dbReference type="RefSeq" id="WP_198061912.1">
    <property type="nucleotide sequence ID" value="NZ_CP065856.1"/>
</dbReference>
<dbReference type="PROSITE" id="PS50110">
    <property type="entry name" value="RESPONSE_REGULATORY"/>
    <property type="match status" value="1"/>
</dbReference>
<dbReference type="PROSITE" id="PS50112">
    <property type="entry name" value="PAS"/>
    <property type="match status" value="1"/>
</dbReference>
<feature type="compositionally biased region" description="Basic and acidic residues" evidence="8">
    <location>
        <begin position="599"/>
        <end position="610"/>
    </location>
</feature>
<proteinExistence type="predicted"/>
<dbReference type="GeneID" id="60586897"/>
<dbReference type="InterPro" id="IPR011006">
    <property type="entry name" value="CheY-like_superfamily"/>
</dbReference>
<dbReference type="SUPFAM" id="SSF55785">
    <property type="entry name" value="PYP-like sensor domain (PAS domain)"/>
    <property type="match status" value="1"/>
</dbReference>
<dbReference type="InterPro" id="IPR050736">
    <property type="entry name" value="Sensor_HK_Regulatory"/>
</dbReference>
<dbReference type="InterPro" id="IPR036097">
    <property type="entry name" value="HisK_dim/P_sf"/>
</dbReference>
<dbReference type="Gene3D" id="3.30.450.20">
    <property type="entry name" value="PAS domain"/>
    <property type="match status" value="1"/>
</dbReference>
<dbReference type="AlphaFoldDB" id="A0A7T3KVA4"/>
<dbReference type="SMART" id="SM00448">
    <property type="entry name" value="REC"/>
    <property type="match status" value="1"/>
</dbReference>
<dbReference type="InterPro" id="IPR003594">
    <property type="entry name" value="HATPase_dom"/>
</dbReference>
<keyword evidence="6" id="KW-0597">Phosphoprotein</keyword>
<dbReference type="Gene3D" id="3.30.565.10">
    <property type="entry name" value="Histidine kinase-like ATPase, C-terminal domain"/>
    <property type="match status" value="1"/>
</dbReference>
<dbReference type="Pfam" id="PF08448">
    <property type="entry name" value="PAS_4"/>
    <property type="match status" value="1"/>
</dbReference>
<dbReference type="SUPFAM" id="SSF55874">
    <property type="entry name" value="ATPase domain of HSP90 chaperone/DNA topoisomerase II/histidine kinase"/>
    <property type="match status" value="2"/>
</dbReference>
<reference evidence="12 13" key="1">
    <citation type="submission" date="2020-12" db="EMBL/GenBank/DDBJ databases">
        <title>Halosimplex halophilum sp. nov. and Halosimplex salinum sp. nov., two new members of the genus Halosimplex.</title>
        <authorList>
            <person name="Cui H.L."/>
        </authorList>
    </citation>
    <scope>NUCLEOTIDE SEQUENCE [LARGE SCALE GENOMIC DNA]</scope>
    <source>
        <strain evidence="12 13">YGH94</strain>
    </source>
</reference>
<dbReference type="InterPro" id="IPR003661">
    <property type="entry name" value="HisK_dim/P_dom"/>
</dbReference>
<feature type="domain" description="Histidine kinase" evidence="9">
    <location>
        <begin position="444"/>
        <end position="691"/>
    </location>
</feature>
<dbReference type="InterPro" id="IPR000014">
    <property type="entry name" value="PAS"/>
</dbReference>
<dbReference type="InterPro" id="IPR001789">
    <property type="entry name" value="Sig_transdc_resp-reg_receiver"/>
</dbReference>
<dbReference type="SUPFAM" id="SSF52172">
    <property type="entry name" value="CheY-like"/>
    <property type="match status" value="1"/>
</dbReference>
<sequence>MTEASQGEIRVLHVDDDPDVSDLTATFLERADGRITVETAADAAEGLDRLEDYAFDCVVSDYEMPGIDGIEFLERVREECPELPFVLFTGKGSEAVASEAISAGVTDYLQKETGTDQYTVLANRIANAVEHARSRRRVEHSERRLRKIVDSLPHLVYVVDETGTYQLVNEALAAFHGTTVEAIEGSTVDEVLSDRAAAQFRQDLQSVVATGEPKRLSGIEVADAEGDTHVFEPQIYPYDIGETDDRAVLGVTRDVTERADRERKLERLQHRTRALMHTETREETARAATEAADAVLEAPLSGVFLRDEDSERLEPTAVVDAVREVFDEVPVYPREAPAGSRAAVLWGVFESGEPVRVDEVSEWDRLDEESPAQSFVVHPMGDHGVFVVSAERAHAFSGTDEVLAEILATTLEAALDRTERRAELRRQRDELERKNERLEAFTSVVSHDLRNPLTVLNGAIEAAEATGDSEQFERSRDAIDRMDTMIENLLALSREGESIAEPEPVDLARAANRAWGAVETDAERVAVETDLTVRANPERLARLLENLFRNAVEHGSTSPRSQVPEDAVEHDSTDSRPGADDADGASTVEPSGVDTSDDAVEHGDADRVVDDASAERDLVVRVGDCDGGFYVADDGRGIREDVRGDVFDSGFSTRSDNTGFGLAIVERIAEAHGWRVDVTDDEAGGARFEVTGVESVE</sequence>
<dbReference type="Pfam" id="PF13185">
    <property type="entry name" value="GAF_2"/>
    <property type="match status" value="1"/>
</dbReference>
<dbReference type="SMART" id="SM00388">
    <property type="entry name" value="HisKA"/>
    <property type="match status" value="1"/>
</dbReference>
<name>A0A7T3KVA4_9EURY</name>
<evidence type="ECO:0000256" key="2">
    <source>
        <dbReference type="ARBA" id="ARBA00012438"/>
    </source>
</evidence>
<accession>A0A7T3KVA4</accession>
<dbReference type="SMART" id="SM00091">
    <property type="entry name" value="PAS"/>
    <property type="match status" value="1"/>
</dbReference>
<protein>
    <recommendedName>
        <fullName evidence="2">histidine kinase</fullName>
        <ecNumber evidence="2">2.7.13.3</ecNumber>
    </recommendedName>
</protein>
<dbReference type="SUPFAM" id="SSF47384">
    <property type="entry name" value="Homodimeric domain of signal transducing histidine kinase"/>
    <property type="match status" value="1"/>
</dbReference>
<dbReference type="SUPFAM" id="SSF55781">
    <property type="entry name" value="GAF domain-like"/>
    <property type="match status" value="1"/>
</dbReference>
<dbReference type="Gene3D" id="1.10.287.130">
    <property type="match status" value="1"/>
</dbReference>
<evidence type="ECO:0000259" key="9">
    <source>
        <dbReference type="PROSITE" id="PS50109"/>
    </source>
</evidence>
<dbReference type="CDD" id="cd00130">
    <property type="entry name" value="PAS"/>
    <property type="match status" value="1"/>
</dbReference>
<feature type="domain" description="PAS" evidence="11">
    <location>
        <begin position="141"/>
        <end position="211"/>
    </location>
</feature>
<feature type="domain" description="Response regulatory" evidence="10">
    <location>
        <begin position="10"/>
        <end position="126"/>
    </location>
</feature>
<dbReference type="InterPro" id="IPR029016">
    <property type="entry name" value="GAF-like_dom_sf"/>
</dbReference>
<evidence type="ECO:0000256" key="1">
    <source>
        <dbReference type="ARBA" id="ARBA00000085"/>
    </source>
</evidence>
<dbReference type="Gene3D" id="3.40.50.2300">
    <property type="match status" value="1"/>
</dbReference>
<keyword evidence="13" id="KW-1185">Reference proteome</keyword>
<feature type="compositionally biased region" description="Basic and acidic residues" evidence="8">
    <location>
        <begin position="567"/>
        <end position="579"/>
    </location>
</feature>
<dbReference type="OrthoDB" id="8127at2157"/>
<dbReference type="EMBL" id="CP065856">
    <property type="protein sequence ID" value="QPV63119.1"/>
    <property type="molecule type" value="Genomic_DNA"/>
</dbReference>
<dbReference type="PANTHER" id="PTHR43711">
    <property type="entry name" value="TWO-COMPONENT HISTIDINE KINASE"/>
    <property type="match status" value="1"/>
</dbReference>
<dbReference type="InterPro" id="IPR036890">
    <property type="entry name" value="HATPase_C_sf"/>
</dbReference>
<keyword evidence="5" id="KW-0902">Two-component regulatory system</keyword>
<dbReference type="EC" id="2.7.13.3" evidence="2"/>
<dbReference type="SMART" id="SM00387">
    <property type="entry name" value="HATPase_c"/>
    <property type="match status" value="1"/>
</dbReference>
<keyword evidence="7" id="KW-0175">Coiled coil</keyword>
<dbReference type="Pfam" id="PF00072">
    <property type="entry name" value="Response_reg"/>
    <property type="match status" value="1"/>
</dbReference>
<feature type="coiled-coil region" evidence="7">
    <location>
        <begin position="414"/>
        <end position="444"/>
    </location>
</feature>
<dbReference type="InterPro" id="IPR005467">
    <property type="entry name" value="His_kinase_dom"/>
</dbReference>
<feature type="modified residue" description="4-aspartylphosphate" evidence="6">
    <location>
        <position position="61"/>
    </location>
</feature>
<evidence type="ECO:0000256" key="4">
    <source>
        <dbReference type="ARBA" id="ARBA00022777"/>
    </source>
</evidence>
<dbReference type="Gene3D" id="3.30.450.40">
    <property type="match status" value="1"/>
</dbReference>
<evidence type="ECO:0000313" key="12">
    <source>
        <dbReference type="EMBL" id="QPV63119.1"/>
    </source>
</evidence>
<dbReference type="PANTHER" id="PTHR43711:SF1">
    <property type="entry name" value="HISTIDINE KINASE 1"/>
    <property type="match status" value="1"/>
</dbReference>
<dbReference type="Proteomes" id="UP000595001">
    <property type="component" value="Chromosome"/>
</dbReference>